<sequence length="93" mass="10559">MEFQVDEATFYGVLGHDSFALMFPMQGEKHWRLVGNLPEYNDQVDQDVTNARARTPLYSTYNTNSTNSTMWILVSAVRDHTSCQTPQKAISSP</sequence>
<gene>
    <name evidence="1" type="ORF">DSM106972_072650</name>
</gene>
<reference evidence="1" key="2">
    <citation type="journal article" date="2019" name="Genome Biol. Evol.">
        <title>Day and night: Metabolic profiles and evolutionary relationships of six axenic non-marine cyanobacteria.</title>
        <authorList>
            <person name="Will S.E."/>
            <person name="Henke P."/>
            <person name="Boedeker C."/>
            <person name="Huang S."/>
            <person name="Brinkmann H."/>
            <person name="Rohde M."/>
            <person name="Jarek M."/>
            <person name="Friedl T."/>
            <person name="Seufert S."/>
            <person name="Schumacher M."/>
            <person name="Overmann J."/>
            <person name="Neumann-Schaal M."/>
            <person name="Petersen J."/>
        </authorList>
    </citation>
    <scope>NUCLEOTIDE SEQUENCE [LARGE SCALE GENOMIC DNA]</scope>
    <source>
        <strain evidence="1">PCC 7102</strain>
    </source>
</reference>
<dbReference type="RefSeq" id="WP_201800836.1">
    <property type="nucleotide sequence ID" value="NZ_VLKB01000009.1"/>
</dbReference>
<evidence type="ECO:0000313" key="2">
    <source>
        <dbReference type="Proteomes" id="UP000271624"/>
    </source>
</evidence>
<evidence type="ECO:0000313" key="1">
    <source>
        <dbReference type="EMBL" id="RUT00856.1"/>
    </source>
</evidence>
<proteinExistence type="predicted"/>
<dbReference type="EMBL" id="RSCL01000022">
    <property type="protein sequence ID" value="RUT00856.1"/>
    <property type="molecule type" value="Genomic_DNA"/>
</dbReference>
<name>A0A433V438_9CYAN</name>
<reference evidence="1" key="1">
    <citation type="submission" date="2018-12" db="EMBL/GenBank/DDBJ databases">
        <authorList>
            <person name="Will S."/>
            <person name="Neumann-Schaal M."/>
            <person name="Henke P."/>
        </authorList>
    </citation>
    <scope>NUCLEOTIDE SEQUENCE</scope>
    <source>
        <strain evidence="1">PCC 7102</strain>
    </source>
</reference>
<comment type="caution">
    <text evidence="1">The sequence shown here is derived from an EMBL/GenBank/DDBJ whole genome shotgun (WGS) entry which is preliminary data.</text>
</comment>
<dbReference type="Proteomes" id="UP000271624">
    <property type="component" value="Unassembled WGS sequence"/>
</dbReference>
<organism evidence="1 2">
    <name type="scientific">Dulcicalothrix desertica PCC 7102</name>
    <dbReference type="NCBI Taxonomy" id="232991"/>
    <lineage>
        <taxon>Bacteria</taxon>
        <taxon>Bacillati</taxon>
        <taxon>Cyanobacteriota</taxon>
        <taxon>Cyanophyceae</taxon>
        <taxon>Nostocales</taxon>
        <taxon>Calotrichaceae</taxon>
        <taxon>Dulcicalothrix</taxon>
    </lineage>
</organism>
<accession>A0A433V438</accession>
<dbReference type="AlphaFoldDB" id="A0A433V438"/>
<protein>
    <submittedName>
        <fullName evidence="1">Uncharacterized protein</fullName>
    </submittedName>
</protein>
<keyword evidence="2" id="KW-1185">Reference proteome</keyword>